<accession>A0A8S9V064</accession>
<proteinExistence type="predicted"/>
<dbReference type="EMBL" id="JAACNO010000619">
    <property type="protein sequence ID" value="KAF4146350.1"/>
    <property type="molecule type" value="Genomic_DNA"/>
</dbReference>
<gene>
    <name evidence="1" type="ORF">GN958_ATG04473</name>
</gene>
<protein>
    <submittedName>
        <fullName evidence="1">Uncharacterized protein</fullName>
    </submittedName>
</protein>
<evidence type="ECO:0000313" key="1">
    <source>
        <dbReference type="EMBL" id="KAF4146350.1"/>
    </source>
</evidence>
<comment type="caution">
    <text evidence="1">The sequence shown here is derived from an EMBL/GenBank/DDBJ whole genome shotgun (WGS) entry which is preliminary data.</text>
</comment>
<sequence length="64" mass="7380">MDNKQMVVFNFSALSTHKNKTFEDNFKKQCEIDWKELRGVFGGGLRVANPLLFGSWSSIIRSQQ</sequence>
<dbReference type="Proteomes" id="UP000704712">
    <property type="component" value="Unassembled WGS sequence"/>
</dbReference>
<name>A0A8S9V064_PHYIN</name>
<reference evidence="1" key="1">
    <citation type="submission" date="2020-03" db="EMBL/GenBank/DDBJ databases">
        <title>Hybrid Assembly of Korean Phytophthora infestans isolates.</title>
        <authorList>
            <person name="Prokchorchik M."/>
            <person name="Lee Y."/>
            <person name="Seo J."/>
            <person name="Cho J.-H."/>
            <person name="Park Y.-E."/>
            <person name="Jang D.-C."/>
            <person name="Im J.-S."/>
            <person name="Choi J.-G."/>
            <person name="Park H.-J."/>
            <person name="Lee G.-B."/>
            <person name="Lee Y.-G."/>
            <person name="Hong S.-Y."/>
            <person name="Cho K."/>
            <person name="Sohn K.H."/>
        </authorList>
    </citation>
    <scope>NUCLEOTIDE SEQUENCE</scope>
    <source>
        <strain evidence="1">KR_2_A2</strain>
    </source>
</reference>
<evidence type="ECO:0000313" key="2">
    <source>
        <dbReference type="Proteomes" id="UP000704712"/>
    </source>
</evidence>
<dbReference type="AlphaFoldDB" id="A0A8S9V064"/>
<organism evidence="1 2">
    <name type="scientific">Phytophthora infestans</name>
    <name type="common">Potato late blight agent</name>
    <name type="synonym">Botrytis infestans</name>
    <dbReference type="NCBI Taxonomy" id="4787"/>
    <lineage>
        <taxon>Eukaryota</taxon>
        <taxon>Sar</taxon>
        <taxon>Stramenopiles</taxon>
        <taxon>Oomycota</taxon>
        <taxon>Peronosporomycetes</taxon>
        <taxon>Peronosporales</taxon>
        <taxon>Peronosporaceae</taxon>
        <taxon>Phytophthora</taxon>
    </lineage>
</organism>